<evidence type="ECO:0000256" key="4">
    <source>
        <dbReference type="ARBA" id="ARBA00023014"/>
    </source>
</evidence>
<dbReference type="Pfam" id="PF04055">
    <property type="entry name" value="Radical_SAM"/>
    <property type="match status" value="1"/>
</dbReference>
<dbReference type="Proteomes" id="UP001499987">
    <property type="component" value="Unassembled WGS sequence"/>
</dbReference>
<dbReference type="InterPro" id="IPR058240">
    <property type="entry name" value="rSAM_sf"/>
</dbReference>
<gene>
    <name evidence="7" type="ORF">GCM10009663_67810</name>
</gene>
<protein>
    <recommendedName>
        <fullName evidence="6">Radical SAM core domain-containing protein</fullName>
    </recommendedName>
</protein>
<name>A0ABN1U4J3_9ACTN</name>
<dbReference type="Gene3D" id="3.20.20.70">
    <property type="entry name" value="Aldolase class I"/>
    <property type="match status" value="1"/>
</dbReference>
<dbReference type="InterPro" id="IPR013785">
    <property type="entry name" value="Aldolase_TIM"/>
</dbReference>
<sequence>MDLAELVGLRPTPCAGLLLTLTRRCPLSCAHCSTASDMRGADPPEGGLLRLVRSFTAADRPELVLLTGGEPLLRPELVAELADAARVSGARTAVLSGMFFARGGRVPRRIAAAVGRVDHFSASLDAFHEREVPRADVFTVLRTVLDGGVPVSLHLTGGGPDDPYLAEVTGQVRRVFGDAVPMLVNEVRAVGRAAGWAARQSAPGPDGRPVPCAMAAWPVVAADGAVLACCNQQVVDRRPVPAHLLLGHTDRDDWAAVRRRALTGPVLRMVRAVGAPHLYARFGTAADCTGTCAGCRALPDHPAVYAAAARTGAGPVGELLDLQAAHAQAAAGPAALVRRFGSAAWADLVTLGATPPNLPRTPAPLPRTPAPFPRTPAPLPLGEAR</sequence>
<keyword evidence="2" id="KW-0479">Metal-binding</keyword>
<dbReference type="PANTHER" id="PTHR11228:SF7">
    <property type="entry name" value="PQQA PEPTIDE CYCLASE"/>
    <property type="match status" value="1"/>
</dbReference>
<dbReference type="InterPro" id="IPR007197">
    <property type="entry name" value="rSAM"/>
</dbReference>
<organism evidence="7 8">
    <name type="scientific">Kitasatospora arboriphila</name>
    <dbReference type="NCBI Taxonomy" id="258052"/>
    <lineage>
        <taxon>Bacteria</taxon>
        <taxon>Bacillati</taxon>
        <taxon>Actinomycetota</taxon>
        <taxon>Actinomycetes</taxon>
        <taxon>Kitasatosporales</taxon>
        <taxon>Streptomycetaceae</taxon>
        <taxon>Kitasatospora</taxon>
    </lineage>
</organism>
<keyword evidence="8" id="KW-1185">Reference proteome</keyword>
<evidence type="ECO:0000313" key="7">
    <source>
        <dbReference type="EMBL" id="GAA1118230.1"/>
    </source>
</evidence>
<evidence type="ECO:0000313" key="8">
    <source>
        <dbReference type="Proteomes" id="UP001499987"/>
    </source>
</evidence>
<dbReference type="PANTHER" id="PTHR11228">
    <property type="entry name" value="RADICAL SAM DOMAIN PROTEIN"/>
    <property type="match status" value="1"/>
</dbReference>
<evidence type="ECO:0000256" key="3">
    <source>
        <dbReference type="ARBA" id="ARBA00023004"/>
    </source>
</evidence>
<evidence type="ECO:0000256" key="5">
    <source>
        <dbReference type="SAM" id="MobiDB-lite"/>
    </source>
</evidence>
<dbReference type="SFLD" id="SFLDS00029">
    <property type="entry name" value="Radical_SAM"/>
    <property type="match status" value="1"/>
</dbReference>
<accession>A0ABN1U4J3</accession>
<dbReference type="CDD" id="cd01335">
    <property type="entry name" value="Radical_SAM"/>
    <property type="match status" value="1"/>
</dbReference>
<feature type="compositionally biased region" description="Pro residues" evidence="5">
    <location>
        <begin position="356"/>
        <end position="379"/>
    </location>
</feature>
<proteinExistence type="predicted"/>
<keyword evidence="1" id="KW-0949">S-adenosyl-L-methionine</keyword>
<dbReference type="InterPro" id="IPR050377">
    <property type="entry name" value="Radical_SAM_PqqE_MftC-like"/>
</dbReference>
<feature type="region of interest" description="Disordered" evidence="5">
    <location>
        <begin position="355"/>
        <end position="385"/>
    </location>
</feature>
<reference evidence="7 8" key="1">
    <citation type="journal article" date="2019" name="Int. J. Syst. Evol. Microbiol.">
        <title>The Global Catalogue of Microorganisms (GCM) 10K type strain sequencing project: providing services to taxonomists for standard genome sequencing and annotation.</title>
        <authorList>
            <consortium name="The Broad Institute Genomics Platform"/>
            <consortium name="The Broad Institute Genome Sequencing Center for Infectious Disease"/>
            <person name="Wu L."/>
            <person name="Ma J."/>
        </authorList>
    </citation>
    <scope>NUCLEOTIDE SEQUENCE [LARGE SCALE GENOMIC DNA]</scope>
    <source>
        <strain evidence="7 8">JCM 13002</strain>
    </source>
</reference>
<feature type="domain" description="Radical SAM core" evidence="6">
    <location>
        <begin position="20"/>
        <end position="160"/>
    </location>
</feature>
<dbReference type="SUPFAM" id="SSF102114">
    <property type="entry name" value="Radical SAM enzymes"/>
    <property type="match status" value="1"/>
</dbReference>
<dbReference type="EMBL" id="BAAALD010000107">
    <property type="protein sequence ID" value="GAA1118230.1"/>
    <property type="molecule type" value="Genomic_DNA"/>
</dbReference>
<keyword evidence="3" id="KW-0408">Iron</keyword>
<keyword evidence="4" id="KW-0411">Iron-sulfur</keyword>
<comment type="caution">
    <text evidence="7">The sequence shown here is derived from an EMBL/GenBank/DDBJ whole genome shotgun (WGS) entry which is preliminary data.</text>
</comment>
<evidence type="ECO:0000256" key="2">
    <source>
        <dbReference type="ARBA" id="ARBA00022723"/>
    </source>
</evidence>
<dbReference type="RefSeq" id="WP_344627556.1">
    <property type="nucleotide sequence ID" value="NZ_BAAALD010000107.1"/>
</dbReference>
<evidence type="ECO:0000259" key="6">
    <source>
        <dbReference type="Pfam" id="PF04055"/>
    </source>
</evidence>
<evidence type="ECO:0000256" key="1">
    <source>
        <dbReference type="ARBA" id="ARBA00022691"/>
    </source>
</evidence>